<keyword evidence="3 7" id="KW-0812">Transmembrane</keyword>
<dbReference type="Proteomes" id="UP000228503">
    <property type="component" value="Unassembled WGS sequence"/>
</dbReference>
<accession>A0A2M7U065</accession>
<evidence type="ECO:0000256" key="7">
    <source>
        <dbReference type="SAM" id="Phobius"/>
    </source>
</evidence>
<keyword evidence="6 7" id="KW-0472">Membrane</keyword>
<evidence type="ECO:0000256" key="1">
    <source>
        <dbReference type="ARBA" id="ARBA00004651"/>
    </source>
</evidence>
<dbReference type="Gene3D" id="1.20.144.10">
    <property type="entry name" value="Phosphatidic acid phosphatase type 2/haloperoxidase"/>
    <property type="match status" value="2"/>
</dbReference>
<comment type="caution">
    <text evidence="9">The sequence shown here is derived from an EMBL/GenBank/DDBJ whole genome shotgun (WGS) entry which is preliminary data.</text>
</comment>
<dbReference type="AlphaFoldDB" id="A0A2M7U065"/>
<dbReference type="SMART" id="SM00014">
    <property type="entry name" value="acidPPc"/>
    <property type="match status" value="1"/>
</dbReference>
<feature type="transmembrane region" description="Helical" evidence="7">
    <location>
        <begin position="132"/>
        <end position="148"/>
    </location>
</feature>
<feature type="domain" description="Phosphatidic acid phosphatase type 2/haloperoxidase" evidence="8">
    <location>
        <begin position="65"/>
        <end position="171"/>
    </location>
</feature>
<dbReference type="CDD" id="cd01610">
    <property type="entry name" value="PAP2_like"/>
    <property type="match status" value="1"/>
</dbReference>
<keyword evidence="2" id="KW-1003">Cell membrane</keyword>
<keyword evidence="4" id="KW-0378">Hydrolase</keyword>
<evidence type="ECO:0000313" key="10">
    <source>
        <dbReference type="Proteomes" id="UP000228503"/>
    </source>
</evidence>
<evidence type="ECO:0000256" key="2">
    <source>
        <dbReference type="ARBA" id="ARBA00022475"/>
    </source>
</evidence>
<evidence type="ECO:0000259" key="8">
    <source>
        <dbReference type="SMART" id="SM00014"/>
    </source>
</evidence>
<proteinExistence type="predicted"/>
<reference evidence="10" key="1">
    <citation type="submission" date="2017-09" db="EMBL/GenBank/DDBJ databases">
        <title>Depth-based differentiation of microbial function through sediment-hosted aquifers and enrichment of novel symbionts in the deep terrestrial subsurface.</title>
        <authorList>
            <person name="Probst A.J."/>
            <person name="Ladd B."/>
            <person name="Jarett J.K."/>
            <person name="Geller-Mcgrath D.E."/>
            <person name="Sieber C.M.K."/>
            <person name="Emerson J.B."/>
            <person name="Anantharaman K."/>
            <person name="Thomas B.C."/>
            <person name="Malmstrom R."/>
            <person name="Stieglmeier M."/>
            <person name="Klingl A."/>
            <person name="Woyke T."/>
            <person name="Ryan C.M."/>
            <person name="Banfield J.F."/>
        </authorList>
    </citation>
    <scope>NUCLEOTIDE SEQUENCE [LARGE SCALE GENOMIC DNA]</scope>
</reference>
<dbReference type="SUPFAM" id="SSF48317">
    <property type="entry name" value="Acid phosphatase/Vanadium-dependent haloperoxidase"/>
    <property type="match status" value="1"/>
</dbReference>
<dbReference type="Pfam" id="PF01569">
    <property type="entry name" value="PAP2"/>
    <property type="match status" value="1"/>
</dbReference>
<dbReference type="PANTHER" id="PTHR14969">
    <property type="entry name" value="SPHINGOSINE-1-PHOSPHATE PHOSPHOHYDROLASE"/>
    <property type="match status" value="1"/>
</dbReference>
<dbReference type="PANTHER" id="PTHR14969:SF62">
    <property type="entry name" value="DECAPRENYLPHOSPHORYL-5-PHOSPHORIBOSE PHOSPHATASE RV3807C-RELATED"/>
    <property type="match status" value="1"/>
</dbReference>
<evidence type="ECO:0000256" key="6">
    <source>
        <dbReference type="ARBA" id="ARBA00023136"/>
    </source>
</evidence>
<feature type="transmembrane region" description="Helical" evidence="7">
    <location>
        <begin position="63"/>
        <end position="86"/>
    </location>
</feature>
<evidence type="ECO:0000313" key="9">
    <source>
        <dbReference type="EMBL" id="PIZ63302.1"/>
    </source>
</evidence>
<comment type="subcellular location">
    <subcellularLocation>
        <location evidence="1">Cell membrane</location>
        <topology evidence="1">Multi-pass membrane protein</topology>
    </subcellularLocation>
</comment>
<gene>
    <name evidence="9" type="ORF">COY16_02415</name>
</gene>
<dbReference type="EMBL" id="PFOB01000027">
    <property type="protein sequence ID" value="PIZ63302.1"/>
    <property type="molecule type" value="Genomic_DNA"/>
</dbReference>
<feature type="transmembrane region" description="Helical" evidence="7">
    <location>
        <begin position="28"/>
        <end position="51"/>
    </location>
</feature>
<evidence type="ECO:0000256" key="5">
    <source>
        <dbReference type="ARBA" id="ARBA00022989"/>
    </source>
</evidence>
<name>A0A2M7U065_9BACT</name>
<sequence length="180" mass="20810">MFDTIIRLDQAITIRLSVLLPHNTIFDAIFSFFSLHGLTVIIWVILFFVFWQNERKDKTHHHFFLAFVTSFSITTFLVNILLKNIVQRTRPWIDRGLFETSCPSDFSFPSGHAAGAFAGAVIFSYFDKKRQWLYYGIATCISFSRIYLGCHYLLDVVFGALIGFFVSKAIILYLSSRKIL</sequence>
<feature type="transmembrane region" description="Helical" evidence="7">
    <location>
        <begin position="106"/>
        <end position="125"/>
    </location>
</feature>
<protein>
    <recommendedName>
        <fullName evidence="8">Phosphatidic acid phosphatase type 2/haloperoxidase domain-containing protein</fullName>
    </recommendedName>
</protein>
<feature type="transmembrane region" description="Helical" evidence="7">
    <location>
        <begin position="154"/>
        <end position="174"/>
    </location>
</feature>
<dbReference type="GO" id="GO:0016787">
    <property type="term" value="F:hydrolase activity"/>
    <property type="evidence" value="ECO:0007669"/>
    <property type="project" value="UniProtKB-KW"/>
</dbReference>
<dbReference type="GO" id="GO:0005886">
    <property type="term" value="C:plasma membrane"/>
    <property type="evidence" value="ECO:0007669"/>
    <property type="project" value="UniProtKB-SubCell"/>
</dbReference>
<organism evidence="9 10">
    <name type="scientific">Candidatus Roizmanbacteria bacterium CG_4_10_14_0_2_um_filter_39_13</name>
    <dbReference type="NCBI Taxonomy" id="1974825"/>
    <lineage>
        <taxon>Bacteria</taxon>
        <taxon>Candidatus Roizmaniibacteriota</taxon>
    </lineage>
</organism>
<dbReference type="InterPro" id="IPR000326">
    <property type="entry name" value="PAP2/HPO"/>
</dbReference>
<dbReference type="InterPro" id="IPR036938">
    <property type="entry name" value="PAP2/HPO_sf"/>
</dbReference>
<keyword evidence="5 7" id="KW-1133">Transmembrane helix</keyword>
<evidence type="ECO:0000256" key="4">
    <source>
        <dbReference type="ARBA" id="ARBA00022801"/>
    </source>
</evidence>
<evidence type="ECO:0000256" key="3">
    <source>
        <dbReference type="ARBA" id="ARBA00022692"/>
    </source>
</evidence>